<evidence type="ECO:0000256" key="9">
    <source>
        <dbReference type="ARBA" id="ARBA00023128"/>
    </source>
</evidence>
<dbReference type="EMBL" id="JAPDFR010000005">
    <property type="protein sequence ID" value="KAK0386705.1"/>
    <property type="molecule type" value="Genomic_DNA"/>
</dbReference>
<dbReference type="CDD" id="cd22888">
    <property type="entry name" value="CcO_VIIa_fungal"/>
    <property type="match status" value="1"/>
</dbReference>
<keyword evidence="6 12" id="KW-0999">Mitochondrion inner membrane</keyword>
<comment type="function">
    <text evidence="12">Component of the cytochrome c oxidase, the last enzyme in the mitochondrial electron transport chain which drives oxidative phosphorylation.</text>
</comment>
<evidence type="ECO:0000256" key="7">
    <source>
        <dbReference type="ARBA" id="ARBA00022989"/>
    </source>
</evidence>
<comment type="pathway">
    <text evidence="2 12">Energy metabolism; oxidative phosphorylation.</text>
</comment>
<dbReference type="PANTHER" id="PTHR28264">
    <property type="entry name" value="CYTOCHROME C OXIDASE SUBUNIT 7A"/>
    <property type="match status" value="1"/>
</dbReference>
<sequence>MAVTPITGMLRRRLVLDLSIGLGIGFTMANVFWYGFHLPRTHARDNFYTKLEAKRAEEAKE</sequence>
<evidence type="ECO:0000256" key="2">
    <source>
        <dbReference type="ARBA" id="ARBA00004673"/>
    </source>
</evidence>
<gene>
    <name evidence="14" type="ORF">NLU13_6539</name>
</gene>
<keyword evidence="8 12" id="KW-0560">Oxidoreductase</keyword>
<dbReference type="Proteomes" id="UP001175261">
    <property type="component" value="Unassembled WGS sequence"/>
</dbReference>
<dbReference type="PANTHER" id="PTHR28264:SF1">
    <property type="entry name" value="CYTOCHROME C OXIDASE SUBUNIT 6C"/>
    <property type="match status" value="1"/>
</dbReference>
<dbReference type="InterPro" id="IPR014368">
    <property type="entry name" value="Cyt_c_oxidase_su7a_fun"/>
</dbReference>
<evidence type="ECO:0000313" key="15">
    <source>
        <dbReference type="Proteomes" id="UP001175261"/>
    </source>
</evidence>
<evidence type="ECO:0000256" key="4">
    <source>
        <dbReference type="ARBA" id="ARBA00016081"/>
    </source>
</evidence>
<evidence type="ECO:0000256" key="6">
    <source>
        <dbReference type="ARBA" id="ARBA00022792"/>
    </source>
</evidence>
<dbReference type="GO" id="GO:0005743">
    <property type="term" value="C:mitochondrial inner membrane"/>
    <property type="evidence" value="ECO:0007669"/>
    <property type="project" value="UniProtKB-SubCell"/>
</dbReference>
<keyword evidence="7 13" id="KW-1133">Transmembrane helix</keyword>
<dbReference type="AlphaFoldDB" id="A0AA39L7E1"/>
<evidence type="ECO:0000256" key="12">
    <source>
        <dbReference type="PIRNR" id="PIRNR000283"/>
    </source>
</evidence>
<comment type="similarity">
    <text evidence="3 12">Belongs to the fungal cytochrome c oxidase subunit 7a family.</text>
</comment>
<comment type="subcellular location">
    <subcellularLocation>
        <location evidence="1">Mitochondrion inner membrane</location>
        <topology evidence="1">Single-pass membrane protein</topology>
    </subcellularLocation>
</comment>
<comment type="caution">
    <text evidence="14">The sequence shown here is derived from an EMBL/GenBank/DDBJ whole genome shotgun (WGS) entry which is preliminary data.</text>
</comment>
<feature type="transmembrane region" description="Helical" evidence="13">
    <location>
        <begin position="14"/>
        <end position="36"/>
    </location>
</feature>
<proteinExistence type="inferred from homology"/>
<keyword evidence="10 12" id="KW-0472">Membrane</keyword>
<evidence type="ECO:0000256" key="13">
    <source>
        <dbReference type="SAM" id="Phobius"/>
    </source>
</evidence>
<reference evidence="14" key="1">
    <citation type="submission" date="2022-10" db="EMBL/GenBank/DDBJ databases">
        <title>Determination and structural analysis of whole genome sequence of Sarocladium strictum F4-1.</title>
        <authorList>
            <person name="Hu L."/>
            <person name="Jiang Y."/>
        </authorList>
    </citation>
    <scope>NUCLEOTIDE SEQUENCE</scope>
    <source>
        <strain evidence="14">F4-1</strain>
    </source>
</reference>
<keyword evidence="9 12" id="KW-0496">Mitochondrion</keyword>
<evidence type="ECO:0000256" key="5">
    <source>
        <dbReference type="ARBA" id="ARBA00022692"/>
    </source>
</evidence>
<dbReference type="GO" id="GO:0016491">
    <property type="term" value="F:oxidoreductase activity"/>
    <property type="evidence" value="ECO:0007669"/>
    <property type="project" value="UniProtKB-KW"/>
</dbReference>
<evidence type="ECO:0000256" key="11">
    <source>
        <dbReference type="ARBA" id="ARBA00031091"/>
    </source>
</evidence>
<evidence type="ECO:0000256" key="3">
    <source>
        <dbReference type="ARBA" id="ARBA00008862"/>
    </source>
</evidence>
<protein>
    <recommendedName>
        <fullName evidence="4 12">Cytochrome c oxidase subunit 9, mitochondrial</fullName>
    </recommendedName>
    <alternativeName>
        <fullName evidence="11 12">Cytochrome c oxidase polypeptide VIIA</fullName>
    </alternativeName>
</protein>
<dbReference type="GO" id="GO:0004129">
    <property type="term" value="F:cytochrome-c oxidase activity"/>
    <property type="evidence" value="ECO:0007669"/>
    <property type="project" value="TreeGrafter"/>
</dbReference>
<keyword evidence="5 13" id="KW-0812">Transmembrane</keyword>
<evidence type="ECO:0000256" key="8">
    <source>
        <dbReference type="ARBA" id="ARBA00023002"/>
    </source>
</evidence>
<keyword evidence="15" id="KW-1185">Reference proteome</keyword>
<organism evidence="14 15">
    <name type="scientific">Sarocladium strictum</name>
    <name type="common">Black bundle disease fungus</name>
    <name type="synonym">Acremonium strictum</name>
    <dbReference type="NCBI Taxonomy" id="5046"/>
    <lineage>
        <taxon>Eukaryota</taxon>
        <taxon>Fungi</taxon>
        <taxon>Dikarya</taxon>
        <taxon>Ascomycota</taxon>
        <taxon>Pezizomycotina</taxon>
        <taxon>Sordariomycetes</taxon>
        <taxon>Hypocreomycetidae</taxon>
        <taxon>Hypocreales</taxon>
        <taxon>Sarocladiaceae</taxon>
        <taxon>Sarocladium</taxon>
    </lineage>
</organism>
<evidence type="ECO:0000313" key="14">
    <source>
        <dbReference type="EMBL" id="KAK0386705.1"/>
    </source>
</evidence>
<accession>A0AA39L7E1</accession>
<evidence type="ECO:0000256" key="1">
    <source>
        <dbReference type="ARBA" id="ARBA00004434"/>
    </source>
</evidence>
<evidence type="ECO:0000256" key="10">
    <source>
        <dbReference type="ARBA" id="ARBA00023136"/>
    </source>
</evidence>
<dbReference type="GO" id="GO:0006123">
    <property type="term" value="P:mitochondrial electron transport, cytochrome c to oxygen"/>
    <property type="evidence" value="ECO:0007669"/>
    <property type="project" value="InterPro"/>
</dbReference>
<dbReference type="PIRSF" id="PIRSF000283">
    <property type="entry name" value="COX9"/>
    <property type="match status" value="1"/>
</dbReference>
<name>A0AA39L7E1_SARSR</name>